<protein>
    <submittedName>
        <fullName evidence="1">Chitin synthesis regulation Congo red resistance RCR protein</fullName>
    </submittedName>
</protein>
<sequence>MWGTGWAARNGHGEATYYGPPPPGHGGQPQYYNPNNAQPYYGAPPAPPYSPPPGGYYANQPNGGYETGTTGVPMQPQPAYTHESRGDQNVYEPPPGPPPAKNDGVIR</sequence>
<keyword evidence="2" id="KW-1185">Reference proteome</keyword>
<accession>A0ACB5SIK6</accession>
<comment type="caution">
    <text evidence="1">The sequence shown here is derived from an EMBL/GenBank/DDBJ whole genome shotgun (WGS) entry which is preliminary data.</text>
</comment>
<proteinExistence type="predicted"/>
<organism evidence="1 2">
    <name type="scientific">Neofusicoccum parvum</name>
    <dbReference type="NCBI Taxonomy" id="310453"/>
    <lineage>
        <taxon>Eukaryota</taxon>
        <taxon>Fungi</taxon>
        <taxon>Dikarya</taxon>
        <taxon>Ascomycota</taxon>
        <taxon>Pezizomycotina</taxon>
        <taxon>Dothideomycetes</taxon>
        <taxon>Dothideomycetes incertae sedis</taxon>
        <taxon>Botryosphaeriales</taxon>
        <taxon>Botryosphaeriaceae</taxon>
        <taxon>Neofusicoccum</taxon>
    </lineage>
</organism>
<reference evidence="1" key="1">
    <citation type="submission" date="2024-09" db="EMBL/GenBank/DDBJ databases">
        <title>Draft Genome Sequences of Neofusicoccum parvum.</title>
        <authorList>
            <person name="Ashida A."/>
            <person name="Camagna M."/>
            <person name="Tanaka A."/>
            <person name="Takemoto D."/>
        </authorList>
    </citation>
    <scope>NUCLEOTIDE SEQUENCE</scope>
    <source>
        <strain evidence="1">PPO83</strain>
    </source>
</reference>
<dbReference type="Proteomes" id="UP001165186">
    <property type="component" value="Unassembled WGS sequence"/>
</dbReference>
<evidence type="ECO:0000313" key="2">
    <source>
        <dbReference type="Proteomes" id="UP001165186"/>
    </source>
</evidence>
<gene>
    <name evidence="1" type="primary">g2817</name>
    <name evidence="1" type="ORF">NpPPO83_00002817</name>
</gene>
<name>A0ACB5SIK6_9PEZI</name>
<evidence type="ECO:0000313" key="1">
    <source>
        <dbReference type="EMBL" id="GME42921.1"/>
    </source>
</evidence>
<dbReference type="EMBL" id="BSXG01000105">
    <property type="protein sequence ID" value="GME42921.1"/>
    <property type="molecule type" value="Genomic_DNA"/>
</dbReference>